<keyword evidence="5 7" id="KW-1133">Transmembrane helix</keyword>
<feature type="transmembrane region" description="Helical" evidence="7">
    <location>
        <begin position="237"/>
        <end position="256"/>
    </location>
</feature>
<dbReference type="PANTHER" id="PTHR23517">
    <property type="entry name" value="RESISTANCE PROTEIN MDTM, PUTATIVE-RELATED-RELATED"/>
    <property type="match status" value="1"/>
</dbReference>
<feature type="transmembrane region" description="Helical" evidence="7">
    <location>
        <begin position="268"/>
        <end position="286"/>
    </location>
</feature>
<dbReference type="GO" id="GO:0005886">
    <property type="term" value="C:plasma membrane"/>
    <property type="evidence" value="ECO:0007669"/>
    <property type="project" value="UniProtKB-SubCell"/>
</dbReference>
<evidence type="ECO:0000313" key="10">
    <source>
        <dbReference type="Proteomes" id="UP000565572"/>
    </source>
</evidence>
<dbReference type="InterPro" id="IPR011701">
    <property type="entry name" value="MFS"/>
</dbReference>
<keyword evidence="6 7" id="KW-0472">Membrane</keyword>
<dbReference type="Pfam" id="PF07690">
    <property type="entry name" value="MFS_1"/>
    <property type="match status" value="1"/>
</dbReference>
<evidence type="ECO:0000259" key="8">
    <source>
        <dbReference type="PROSITE" id="PS50850"/>
    </source>
</evidence>
<feature type="domain" description="Major facilitator superfamily (MFS) profile" evidence="8">
    <location>
        <begin position="1"/>
        <end position="385"/>
    </location>
</feature>
<evidence type="ECO:0000313" key="9">
    <source>
        <dbReference type="EMBL" id="MBB3326738.1"/>
    </source>
</evidence>
<feature type="transmembrane region" description="Helical" evidence="7">
    <location>
        <begin position="200"/>
        <end position="217"/>
    </location>
</feature>
<feature type="transmembrane region" description="Helical" evidence="7">
    <location>
        <begin position="82"/>
        <end position="105"/>
    </location>
</feature>
<proteinExistence type="predicted"/>
<dbReference type="RefSeq" id="WP_198423306.1">
    <property type="nucleotide sequence ID" value="NZ_JACHZG010000001.1"/>
</dbReference>
<evidence type="ECO:0000256" key="6">
    <source>
        <dbReference type="ARBA" id="ARBA00023136"/>
    </source>
</evidence>
<feature type="transmembrane region" description="Helical" evidence="7">
    <location>
        <begin position="27"/>
        <end position="45"/>
    </location>
</feature>
<keyword evidence="2" id="KW-0813">Transport</keyword>
<comment type="caution">
    <text evidence="9">The sequence shown here is derived from an EMBL/GenBank/DDBJ whole genome shotgun (WGS) entry which is preliminary data.</text>
</comment>
<comment type="subcellular location">
    <subcellularLocation>
        <location evidence="1">Cell membrane</location>
        <topology evidence="1">Multi-pass membrane protein</topology>
    </subcellularLocation>
</comment>
<reference evidence="9 10" key="1">
    <citation type="submission" date="2020-08" db="EMBL/GenBank/DDBJ databases">
        <title>Sequencing the genomes of 1000 actinobacteria strains.</title>
        <authorList>
            <person name="Klenk H.-P."/>
        </authorList>
    </citation>
    <scope>NUCLEOTIDE SEQUENCE [LARGE SCALE GENOMIC DNA]</scope>
    <source>
        <strain evidence="9 10">DSM 11053</strain>
    </source>
</reference>
<dbReference type="PANTHER" id="PTHR23517:SF2">
    <property type="entry name" value="MULTIDRUG RESISTANCE PROTEIN MDTH"/>
    <property type="match status" value="1"/>
</dbReference>
<accession>A0A7W5P6S8</accession>
<dbReference type="EMBL" id="JACHZG010000001">
    <property type="protein sequence ID" value="MBB3326738.1"/>
    <property type="molecule type" value="Genomic_DNA"/>
</dbReference>
<protein>
    <submittedName>
        <fullName evidence="9">MFS family permease</fullName>
    </submittedName>
</protein>
<organism evidence="9 10">
    <name type="scientific">Microlunatus antarcticus</name>
    <dbReference type="NCBI Taxonomy" id="53388"/>
    <lineage>
        <taxon>Bacteria</taxon>
        <taxon>Bacillati</taxon>
        <taxon>Actinomycetota</taxon>
        <taxon>Actinomycetes</taxon>
        <taxon>Propionibacteriales</taxon>
        <taxon>Propionibacteriaceae</taxon>
        <taxon>Microlunatus</taxon>
    </lineage>
</organism>
<dbReference type="GO" id="GO:0022857">
    <property type="term" value="F:transmembrane transporter activity"/>
    <property type="evidence" value="ECO:0007669"/>
    <property type="project" value="InterPro"/>
</dbReference>
<evidence type="ECO:0000256" key="7">
    <source>
        <dbReference type="SAM" id="Phobius"/>
    </source>
</evidence>
<evidence type="ECO:0000256" key="2">
    <source>
        <dbReference type="ARBA" id="ARBA00022448"/>
    </source>
</evidence>
<feature type="transmembrane region" description="Helical" evidence="7">
    <location>
        <begin position="57"/>
        <end position="76"/>
    </location>
</feature>
<dbReference type="Proteomes" id="UP000565572">
    <property type="component" value="Unassembled WGS sequence"/>
</dbReference>
<keyword evidence="4 7" id="KW-0812">Transmembrane</keyword>
<evidence type="ECO:0000256" key="3">
    <source>
        <dbReference type="ARBA" id="ARBA00022475"/>
    </source>
</evidence>
<evidence type="ECO:0000256" key="1">
    <source>
        <dbReference type="ARBA" id="ARBA00004651"/>
    </source>
</evidence>
<feature type="transmembrane region" description="Helical" evidence="7">
    <location>
        <begin position="332"/>
        <end position="356"/>
    </location>
</feature>
<keyword evidence="10" id="KW-1185">Reference proteome</keyword>
<dbReference type="Gene3D" id="1.20.1250.20">
    <property type="entry name" value="MFS general substrate transporter like domains"/>
    <property type="match status" value="1"/>
</dbReference>
<dbReference type="PROSITE" id="PS50850">
    <property type="entry name" value="MFS"/>
    <property type="match status" value="1"/>
</dbReference>
<keyword evidence="3" id="KW-1003">Cell membrane</keyword>
<dbReference type="InterPro" id="IPR020846">
    <property type="entry name" value="MFS_dom"/>
</dbReference>
<dbReference type="InterPro" id="IPR036259">
    <property type="entry name" value="MFS_trans_sf"/>
</dbReference>
<dbReference type="SUPFAM" id="SSF103473">
    <property type="entry name" value="MFS general substrate transporter"/>
    <property type="match status" value="1"/>
</dbReference>
<evidence type="ECO:0000256" key="4">
    <source>
        <dbReference type="ARBA" id="ARBA00022692"/>
    </source>
</evidence>
<evidence type="ECO:0000256" key="5">
    <source>
        <dbReference type="ARBA" id="ARBA00022989"/>
    </source>
</evidence>
<name>A0A7W5P6S8_9ACTN</name>
<sequence>MAMLGWGTVLPYQYAYASGTRGWGGGVAAVAASLFSVAALVAGPVGGRLADRFSPVLVAVVTKLAAALAAGALVLADTPTTFIAGMAAFGFALAAGGPAQSVLLLERSASTDRRTTFAWLAAGQALGMGVGAFAAGYLVDLARADGLDVAFLAAGAGFLISAGMLATLPRGPLTHPSGSPVDHGRGQATEALRLVLRQPALRWTAVLTVALALAFYAQFDTGLPAYALTILDVPARTVGLAAAVNCFVLILLQLAVVRWTANRPAAPLLMAVGAIWLACWVGLGAVASFPALAPVVLVSTFGVFALGETMYGPVLNPLVASLAPEGHVGSTLGLFTGLQTGVSALGPLVAGVVLSGGHGREFVALHVLISAVAIAAAWRLQRHLAGRRSVVDPKADELTDESLQTVVPGAGAV</sequence>
<feature type="transmembrane region" description="Helical" evidence="7">
    <location>
        <begin position="117"/>
        <end position="137"/>
    </location>
</feature>
<feature type="transmembrane region" description="Helical" evidence="7">
    <location>
        <begin position="149"/>
        <end position="168"/>
    </location>
</feature>
<feature type="transmembrane region" description="Helical" evidence="7">
    <location>
        <begin position="362"/>
        <end position="380"/>
    </location>
</feature>
<gene>
    <name evidence="9" type="ORF">FHX39_001682</name>
</gene>
<feature type="transmembrane region" description="Helical" evidence="7">
    <location>
        <begin position="292"/>
        <end position="311"/>
    </location>
</feature>
<dbReference type="AlphaFoldDB" id="A0A7W5P6S8"/>
<dbReference type="InterPro" id="IPR050171">
    <property type="entry name" value="MFS_Transporters"/>
</dbReference>